<dbReference type="PROSITE" id="PS00080">
    <property type="entry name" value="MULTICOPPER_OXIDASE2"/>
    <property type="match status" value="1"/>
</dbReference>
<dbReference type="CDD" id="cd04207">
    <property type="entry name" value="CuRO_3_LCC_like"/>
    <property type="match status" value="1"/>
</dbReference>
<evidence type="ECO:0000313" key="11">
    <source>
        <dbReference type="Proteomes" id="UP000756346"/>
    </source>
</evidence>
<keyword evidence="6" id="KW-0325">Glycoprotein</keyword>
<evidence type="ECO:0000256" key="5">
    <source>
        <dbReference type="ARBA" id="ARBA00023008"/>
    </source>
</evidence>
<feature type="domain" description="Plastocyanin-like" evidence="8">
    <location>
        <begin position="361"/>
        <end position="473"/>
    </location>
</feature>
<proteinExistence type="inferred from homology"/>
<evidence type="ECO:0000313" key="10">
    <source>
        <dbReference type="EMBL" id="KAH7030559.1"/>
    </source>
</evidence>
<dbReference type="Gene3D" id="2.60.40.420">
    <property type="entry name" value="Cupredoxins - blue copper proteins"/>
    <property type="match status" value="3"/>
</dbReference>
<keyword evidence="11" id="KW-1185">Reference proteome</keyword>
<dbReference type="InterPro" id="IPR045087">
    <property type="entry name" value="Cu-oxidase_fam"/>
</dbReference>
<evidence type="ECO:0000256" key="6">
    <source>
        <dbReference type="ARBA" id="ARBA00023180"/>
    </source>
</evidence>
<dbReference type="Pfam" id="PF00394">
    <property type="entry name" value="Cu-oxidase"/>
    <property type="match status" value="1"/>
</dbReference>
<dbReference type="Pfam" id="PF07731">
    <property type="entry name" value="Cu-oxidase_2"/>
    <property type="match status" value="1"/>
</dbReference>
<dbReference type="PANTHER" id="PTHR11709:SF488">
    <property type="entry name" value="LACCASE-RELATED"/>
    <property type="match status" value="1"/>
</dbReference>
<dbReference type="PANTHER" id="PTHR11709">
    <property type="entry name" value="MULTI-COPPER OXIDASE"/>
    <property type="match status" value="1"/>
</dbReference>
<comment type="similarity">
    <text evidence="1">Belongs to the multicopper oxidase family.</text>
</comment>
<dbReference type="GeneID" id="70180768"/>
<dbReference type="InterPro" id="IPR033138">
    <property type="entry name" value="Cu_oxidase_CS"/>
</dbReference>
<dbReference type="PROSITE" id="PS00079">
    <property type="entry name" value="MULTICOPPER_OXIDASE1"/>
    <property type="match status" value="1"/>
</dbReference>
<dbReference type="EMBL" id="JAGTJQ010000005">
    <property type="protein sequence ID" value="KAH7030559.1"/>
    <property type="molecule type" value="Genomic_DNA"/>
</dbReference>
<keyword evidence="4" id="KW-0560">Oxidoreductase</keyword>
<feature type="domain" description="Plastocyanin-like" evidence="9">
    <location>
        <begin position="1"/>
        <end position="54"/>
    </location>
</feature>
<evidence type="ECO:0000256" key="1">
    <source>
        <dbReference type="ARBA" id="ARBA00010609"/>
    </source>
</evidence>
<dbReference type="InterPro" id="IPR001117">
    <property type="entry name" value="Cu-oxidase_2nd"/>
</dbReference>
<evidence type="ECO:0000256" key="4">
    <source>
        <dbReference type="ARBA" id="ARBA00023002"/>
    </source>
</evidence>
<name>A0A9P9BTK5_9PEZI</name>
<dbReference type="AlphaFoldDB" id="A0A9P9BTK5"/>
<dbReference type="OrthoDB" id="2121828at2759"/>
<dbReference type="GO" id="GO:0005507">
    <property type="term" value="F:copper ion binding"/>
    <property type="evidence" value="ECO:0007669"/>
    <property type="project" value="InterPro"/>
</dbReference>
<dbReference type="InterPro" id="IPR011707">
    <property type="entry name" value="Cu-oxidase-like_N"/>
</dbReference>
<dbReference type="InterPro" id="IPR002355">
    <property type="entry name" value="Cu_oxidase_Cu_BS"/>
</dbReference>
<dbReference type="Pfam" id="PF07732">
    <property type="entry name" value="Cu-oxidase_3"/>
    <property type="match status" value="1"/>
</dbReference>
<protein>
    <submittedName>
        <fullName evidence="10">Multicopper oxidase-domain-containing protein</fullName>
    </submittedName>
</protein>
<evidence type="ECO:0000259" key="9">
    <source>
        <dbReference type="Pfam" id="PF07732"/>
    </source>
</evidence>
<keyword evidence="2" id="KW-0479">Metal-binding</keyword>
<dbReference type="InterPro" id="IPR011706">
    <property type="entry name" value="Cu-oxidase_C"/>
</dbReference>
<evidence type="ECO:0000256" key="3">
    <source>
        <dbReference type="ARBA" id="ARBA00022729"/>
    </source>
</evidence>
<dbReference type="InterPro" id="IPR008972">
    <property type="entry name" value="Cupredoxin"/>
</dbReference>
<evidence type="ECO:0000259" key="7">
    <source>
        <dbReference type="Pfam" id="PF00394"/>
    </source>
</evidence>
<evidence type="ECO:0000259" key="8">
    <source>
        <dbReference type="Pfam" id="PF07731"/>
    </source>
</evidence>
<reference evidence="10" key="1">
    <citation type="journal article" date="2021" name="Nat. Commun.">
        <title>Genetic determinants of endophytism in the Arabidopsis root mycobiome.</title>
        <authorList>
            <person name="Mesny F."/>
            <person name="Miyauchi S."/>
            <person name="Thiergart T."/>
            <person name="Pickel B."/>
            <person name="Atanasova L."/>
            <person name="Karlsson M."/>
            <person name="Huettel B."/>
            <person name="Barry K.W."/>
            <person name="Haridas S."/>
            <person name="Chen C."/>
            <person name="Bauer D."/>
            <person name="Andreopoulos W."/>
            <person name="Pangilinan J."/>
            <person name="LaButti K."/>
            <person name="Riley R."/>
            <person name="Lipzen A."/>
            <person name="Clum A."/>
            <person name="Drula E."/>
            <person name="Henrissat B."/>
            <person name="Kohler A."/>
            <person name="Grigoriev I.V."/>
            <person name="Martin F.M."/>
            <person name="Hacquard S."/>
        </authorList>
    </citation>
    <scope>NUCLEOTIDE SEQUENCE</scope>
    <source>
        <strain evidence="10">MPI-CAGE-CH-0230</strain>
    </source>
</reference>
<dbReference type="RefSeq" id="XP_046012239.1">
    <property type="nucleotide sequence ID" value="XM_046151222.1"/>
</dbReference>
<feature type="domain" description="Plastocyanin-like" evidence="7">
    <location>
        <begin position="82"/>
        <end position="271"/>
    </location>
</feature>
<comment type="caution">
    <text evidence="10">The sequence shown here is derived from an EMBL/GenBank/DDBJ whole genome shotgun (WGS) entry which is preliminary data.</text>
</comment>
<evidence type="ECO:0000256" key="2">
    <source>
        <dbReference type="ARBA" id="ARBA00022723"/>
    </source>
</evidence>
<dbReference type="Proteomes" id="UP000756346">
    <property type="component" value="Unassembled WGS sequence"/>
</dbReference>
<dbReference type="SUPFAM" id="SSF49503">
    <property type="entry name" value="Cupredoxins"/>
    <property type="match status" value="3"/>
</dbReference>
<keyword evidence="3" id="KW-0732">Signal</keyword>
<keyword evidence="5" id="KW-0186">Copper</keyword>
<organism evidence="10 11">
    <name type="scientific">Microdochium trichocladiopsis</name>
    <dbReference type="NCBI Taxonomy" id="1682393"/>
    <lineage>
        <taxon>Eukaryota</taxon>
        <taxon>Fungi</taxon>
        <taxon>Dikarya</taxon>
        <taxon>Ascomycota</taxon>
        <taxon>Pezizomycotina</taxon>
        <taxon>Sordariomycetes</taxon>
        <taxon>Xylariomycetidae</taxon>
        <taxon>Xylariales</taxon>
        <taxon>Microdochiaceae</taxon>
        <taxon>Microdochium</taxon>
    </lineage>
</organism>
<sequence>MDGVPGVTQDPIPPGGNFTYRFSTASEYGFFWYHSHFRAYYNDAIRGPLLIRPAPSRRRPFALLAQNSDQVATLLDAERDATNILLNDWTHELSDVVFARYLETGAFPSCVDTVLANGMGRVLCLPQRMPGMPGMPGMDSLGPRGCIPPMMFKPGFNISSLPPETCTNTTSSLLTIPADQSRGWLALNLVNSGAVSALRVSLDAHIMFVYAADGLYVKLQEVKVLHMELGQRYSVMIRLDQVPGNYYLRFSTFPSGDMQQVLEGQAIVTYSGSNSTMDVMEDPAMTWTYVNGSAKADDSVLRSQALSPFEDNYSPPAGPADQTISLAISQTDIVTWMVAPAPFTEPKVPIIYGDVSDGWESNTTMHLPLNSTIDIVMRISNQSMDMMGHPMHLHGHKFWVLGSGVGSFPFASVTDAPQALINLQDPPYRDTTSLPSQGWAVIRYVTDNPGAWMFHCHLQWHIVVGMAMVLVEGGDQLPSLVGEYNITTDGSGASALRGTSCRLVVMVAVIVGFIMPWY</sequence>
<dbReference type="GO" id="GO:0016491">
    <property type="term" value="F:oxidoreductase activity"/>
    <property type="evidence" value="ECO:0007669"/>
    <property type="project" value="UniProtKB-KW"/>
</dbReference>
<accession>A0A9P9BTK5</accession>
<gene>
    <name evidence="10" type="ORF">B0I36DRAFT_266963</name>
</gene>